<dbReference type="InterPro" id="IPR050268">
    <property type="entry name" value="NADH-dep_flavin_reductase"/>
</dbReference>
<name>A0A0D6X9X8_THEFI</name>
<sequence length="159" mass="17599">MDLEAKKKVLRSFTYGLYVLTARHGEEVSAGTVNWVTQVSFTPPLVALGVKRDSRLYALIRESGALGICVLAHDQKAIAQDFFKPTQREGNTLNGHPFEPGPRTGVPLLTELPYWLEAQVVDSVERGDHAVVVAEVVEVGVRYEAKPLVMWDTGWFYGG</sequence>
<dbReference type="EMBL" id="JPSL02000039">
    <property type="protein sequence ID" value="KIX84545.1"/>
    <property type="molecule type" value="Genomic_DNA"/>
</dbReference>
<comment type="caution">
    <text evidence="4">The sequence shown here is derived from an EMBL/GenBank/DDBJ whole genome shotgun (WGS) entry which is preliminary data.</text>
</comment>
<comment type="similarity">
    <text evidence="1">Belongs to the non-flavoprotein flavin reductase family.</text>
</comment>
<evidence type="ECO:0000256" key="2">
    <source>
        <dbReference type="ARBA" id="ARBA00023002"/>
    </source>
</evidence>
<dbReference type="SUPFAM" id="SSF50475">
    <property type="entry name" value="FMN-binding split barrel"/>
    <property type="match status" value="1"/>
</dbReference>
<dbReference type="GO" id="GO:0010181">
    <property type="term" value="F:FMN binding"/>
    <property type="evidence" value="ECO:0007669"/>
    <property type="project" value="InterPro"/>
</dbReference>
<feature type="domain" description="Flavin reductase like" evidence="3">
    <location>
        <begin position="10"/>
        <end position="157"/>
    </location>
</feature>
<gene>
    <name evidence="4" type="ORF">THFILI_07705</name>
</gene>
<evidence type="ECO:0000313" key="4">
    <source>
        <dbReference type="EMBL" id="KIX84545.1"/>
    </source>
</evidence>
<proteinExistence type="inferred from homology"/>
<dbReference type="PANTHER" id="PTHR30466:SF11">
    <property type="entry name" value="FLAVIN-DEPENDENT MONOOXYGENASE, REDUCTASE SUBUNIT HSAB"/>
    <property type="match status" value="1"/>
</dbReference>
<dbReference type="SMART" id="SM00903">
    <property type="entry name" value="Flavin_Reduct"/>
    <property type="match status" value="1"/>
</dbReference>
<dbReference type="Proteomes" id="UP000030364">
    <property type="component" value="Unassembled WGS sequence"/>
</dbReference>
<organism evidence="4 5">
    <name type="scientific">Thermus filiformis</name>
    <dbReference type="NCBI Taxonomy" id="276"/>
    <lineage>
        <taxon>Bacteria</taxon>
        <taxon>Thermotogati</taxon>
        <taxon>Deinococcota</taxon>
        <taxon>Deinococci</taxon>
        <taxon>Thermales</taxon>
        <taxon>Thermaceae</taxon>
        <taxon>Thermus</taxon>
    </lineage>
</organism>
<dbReference type="InterPro" id="IPR002563">
    <property type="entry name" value="Flavin_Rdtase-like_dom"/>
</dbReference>
<keyword evidence="2" id="KW-0560">Oxidoreductase</keyword>
<dbReference type="RefSeq" id="WP_038064140.1">
    <property type="nucleotide sequence ID" value="NZ_JPSL02000039.1"/>
</dbReference>
<reference evidence="4 5" key="1">
    <citation type="journal article" date="2015" name="Genome Announc.">
        <title>Draft Genome Sequence of the Thermophile Thermus filiformis ATCC 43280, Producer of Carotenoid-(Di)glucoside-Branched Fatty Acid (Di)esters and Source of Hyperthermostable Enzymes of Biotechnological Interest.</title>
        <authorList>
            <person name="Mandelli F."/>
            <person name="Oliveira Ramires B."/>
            <person name="Couger M.B."/>
            <person name="Paixao D.A."/>
            <person name="Camilo C.M."/>
            <person name="Polikarpov I."/>
            <person name="Prade R."/>
            <person name="Riano-Pachon D.M."/>
            <person name="Squina F.M."/>
        </authorList>
    </citation>
    <scope>NUCLEOTIDE SEQUENCE [LARGE SCALE GENOMIC DNA]</scope>
    <source>
        <strain evidence="4 5">ATCC 43280</strain>
    </source>
</reference>
<dbReference type="STRING" id="276.THFILI_07705"/>
<accession>A0A0D6X9X8</accession>
<dbReference type="Gene3D" id="2.30.110.10">
    <property type="entry name" value="Electron Transport, Fmn-binding Protein, Chain A"/>
    <property type="match status" value="1"/>
</dbReference>
<dbReference type="PANTHER" id="PTHR30466">
    <property type="entry name" value="FLAVIN REDUCTASE"/>
    <property type="match status" value="1"/>
</dbReference>
<dbReference type="OrthoDB" id="9794638at2"/>
<dbReference type="Pfam" id="PF01613">
    <property type="entry name" value="Flavin_Reduct"/>
    <property type="match status" value="1"/>
</dbReference>
<dbReference type="InterPro" id="IPR012349">
    <property type="entry name" value="Split_barrel_FMN-bd"/>
</dbReference>
<evidence type="ECO:0000313" key="5">
    <source>
        <dbReference type="Proteomes" id="UP000030364"/>
    </source>
</evidence>
<evidence type="ECO:0000256" key="1">
    <source>
        <dbReference type="ARBA" id="ARBA00008898"/>
    </source>
</evidence>
<dbReference type="GO" id="GO:0042602">
    <property type="term" value="F:riboflavin reductase (NADPH) activity"/>
    <property type="evidence" value="ECO:0007669"/>
    <property type="project" value="TreeGrafter"/>
</dbReference>
<keyword evidence="5" id="KW-1185">Reference proteome</keyword>
<protein>
    <submittedName>
        <fullName evidence="4">Flavin reductase</fullName>
    </submittedName>
</protein>
<dbReference type="AlphaFoldDB" id="A0A0D6X9X8"/>
<evidence type="ECO:0000259" key="3">
    <source>
        <dbReference type="SMART" id="SM00903"/>
    </source>
</evidence>